<dbReference type="GO" id="GO:0016491">
    <property type="term" value="F:oxidoreductase activity"/>
    <property type="evidence" value="ECO:0007669"/>
    <property type="project" value="InterPro"/>
</dbReference>
<evidence type="ECO:0000256" key="1">
    <source>
        <dbReference type="ARBA" id="ARBA00023604"/>
    </source>
</evidence>
<dbReference type="InParanoid" id="G2WUU0"/>
<dbReference type="STRING" id="498257.G2WUU0"/>
<evidence type="ECO:0000313" key="3">
    <source>
        <dbReference type="EMBL" id="EGY20065.1"/>
    </source>
</evidence>
<dbReference type="PANTHER" id="PTHR34598">
    <property type="entry name" value="BLL6449 PROTEIN"/>
    <property type="match status" value="1"/>
</dbReference>
<accession>G2WUU0</accession>
<sequence length="131" mass="14303">MTTGTFKYIDLDSFTGKPWGKVDVDKTSYQRVERQRSVADMRAAGLDNFSTETAGFGVYHAPSQEKAFTDDAAVRGPYYAEVEALLRAKLPGVTKVVIFDHTIRRRVEGAAPPARAAAARRPDAVARRGAA</sequence>
<dbReference type="Proteomes" id="UP000001611">
    <property type="component" value="Chromosome 7"/>
</dbReference>
<gene>
    <name evidence="3" type="ORF">VDAG_02081</name>
</gene>
<keyword evidence="4" id="KW-1185">Reference proteome</keyword>
<evidence type="ECO:0000256" key="2">
    <source>
        <dbReference type="SAM" id="MobiDB-lite"/>
    </source>
</evidence>
<dbReference type="InterPro" id="IPR044053">
    <property type="entry name" value="AsaB-like"/>
</dbReference>
<feature type="compositionally biased region" description="Basic and acidic residues" evidence="2">
    <location>
        <begin position="120"/>
        <end position="131"/>
    </location>
</feature>
<feature type="compositionally biased region" description="Low complexity" evidence="2">
    <location>
        <begin position="110"/>
        <end position="119"/>
    </location>
</feature>
<dbReference type="PANTHER" id="PTHR34598:SF4">
    <property type="entry name" value="7ALPHA-CEPHEM-METHOXYLASE P8 CHAIN RELATED PROTEIN"/>
    <property type="match status" value="1"/>
</dbReference>
<dbReference type="RefSeq" id="XP_009656405.1">
    <property type="nucleotide sequence ID" value="XM_009658110.1"/>
</dbReference>
<comment type="similarity">
    <text evidence="1">Belongs to the asaB hydroxylase/desaturase family.</text>
</comment>
<evidence type="ECO:0000313" key="4">
    <source>
        <dbReference type="Proteomes" id="UP000001611"/>
    </source>
</evidence>
<dbReference type="HOGENOM" id="CLU_159703_0_0_1"/>
<dbReference type="eggNOG" id="ENOG502RZMU">
    <property type="taxonomic scope" value="Eukaryota"/>
</dbReference>
<dbReference type="GeneID" id="20703544"/>
<dbReference type="OrthoDB" id="412788at2759"/>
<proteinExistence type="inferred from homology"/>
<protein>
    <submittedName>
        <fullName evidence="3">Uncharacterized protein</fullName>
    </submittedName>
</protein>
<feature type="non-terminal residue" evidence="3">
    <location>
        <position position="131"/>
    </location>
</feature>
<dbReference type="KEGG" id="vda:VDAG_02081"/>
<name>G2WUU0_VERDV</name>
<organism evidence="3 4">
    <name type="scientific">Verticillium dahliae (strain VdLs.17 / ATCC MYA-4575 / FGSC 10137)</name>
    <name type="common">Verticillium wilt</name>
    <dbReference type="NCBI Taxonomy" id="498257"/>
    <lineage>
        <taxon>Eukaryota</taxon>
        <taxon>Fungi</taxon>
        <taxon>Dikarya</taxon>
        <taxon>Ascomycota</taxon>
        <taxon>Pezizomycotina</taxon>
        <taxon>Sordariomycetes</taxon>
        <taxon>Hypocreomycetidae</taxon>
        <taxon>Glomerellales</taxon>
        <taxon>Plectosphaerellaceae</taxon>
        <taxon>Verticillium</taxon>
    </lineage>
</organism>
<feature type="region of interest" description="Disordered" evidence="2">
    <location>
        <begin position="110"/>
        <end position="131"/>
    </location>
</feature>
<reference evidence="3 4" key="1">
    <citation type="submission" date="2008-03" db="EMBL/GenBank/DDBJ databases">
        <title>The Genome Sequence of Verticillium dahliae VdLs.17.</title>
        <authorList>
            <consortium name="The Broad Institute Genome Sequencing Platform"/>
            <person name="Ma L.-J.J."/>
            <person name="Klosterman S.J."/>
            <person name="Subbarao K."/>
            <person name="Dobinson K."/>
            <person name="Veronese P."/>
            <person name="Kang S."/>
            <person name="Gold S.E."/>
            <person name="Young S."/>
            <person name="Jaffe D."/>
            <person name="Gnerre S."/>
            <person name="Berlin A."/>
            <person name="Heiman D."/>
            <person name="Hepburn T."/>
            <person name="Sykes S."/>
            <person name="Alvarado L."/>
            <person name="Kodira C.D."/>
            <person name="Lander E."/>
            <person name="Galagan J."/>
            <person name="Nusbaum C."/>
            <person name="Birren B."/>
        </authorList>
    </citation>
    <scope>NUCLEOTIDE SEQUENCE [LARGE SCALE GENOMIC DNA]</scope>
    <source>
        <strain evidence="4">VdLs.17 / ATCC MYA-4575 / FGSC 10137</strain>
    </source>
</reference>
<dbReference type="EMBL" id="DS572697">
    <property type="protein sequence ID" value="EGY20065.1"/>
    <property type="molecule type" value="Genomic_DNA"/>
</dbReference>
<dbReference type="AlphaFoldDB" id="G2WUU0"/>